<evidence type="ECO:0000313" key="1">
    <source>
        <dbReference type="EMBL" id="KAF2560905.1"/>
    </source>
</evidence>
<organism evidence="1">
    <name type="scientific">Brassica cretica</name>
    <name type="common">Mustard</name>
    <dbReference type="NCBI Taxonomy" id="69181"/>
    <lineage>
        <taxon>Eukaryota</taxon>
        <taxon>Viridiplantae</taxon>
        <taxon>Streptophyta</taxon>
        <taxon>Embryophyta</taxon>
        <taxon>Tracheophyta</taxon>
        <taxon>Spermatophyta</taxon>
        <taxon>Magnoliopsida</taxon>
        <taxon>eudicotyledons</taxon>
        <taxon>Gunneridae</taxon>
        <taxon>Pentapetalae</taxon>
        <taxon>rosids</taxon>
        <taxon>malvids</taxon>
        <taxon>Brassicales</taxon>
        <taxon>Brassicaceae</taxon>
        <taxon>Brassiceae</taxon>
        <taxon>Brassica</taxon>
    </lineage>
</organism>
<dbReference type="EMBL" id="QGKY02001250">
    <property type="protein sequence ID" value="KAF2560905.1"/>
    <property type="molecule type" value="Genomic_DNA"/>
</dbReference>
<comment type="caution">
    <text evidence="1">The sequence shown here is derived from an EMBL/GenBank/DDBJ whole genome shotgun (WGS) entry which is preliminary data.</text>
</comment>
<dbReference type="AlphaFoldDB" id="A0A8S9HRC6"/>
<accession>A0A8S9HRC6</accession>
<gene>
    <name evidence="1" type="ORF">F2Q70_00016828</name>
</gene>
<proteinExistence type="predicted"/>
<name>A0A8S9HRC6_BRACR</name>
<protein>
    <submittedName>
        <fullName evidence="1">Uncharacterized protein</fullName>
    </submittedName>
</protein>
<reference evidence="1" key="1">
    <citation type="submission" date="2019-12" db="EMBL/GenBank/DDBJ databases">
        <title>Genome sequencing and annotation of Brassica cretica.</title>
        <authorList>
            <person name="Studholme D.J."/>
            <person name="Sarris P.F."/>
        </authorList>
    </citation>
    <scope>NUCLEOTIDE SEQUENCE</scope>
    <source>
        <strain evidence="1">PFS-102/07</strain>
        <tissue evidence="1">Leaf</tissue>
    </source>
</reference>
<sequence length="355" mass="40985">MQVDEATKGRVLRKRKEKIPKNLKREANEKEMDGFTKRVLRILVEKQFDEDDIIRILERASLFGQCHICLPEHATSFTPTTLAPEIYTKDEINKMVTCICGTQEKLGDELKTLVDDTYQPLDKGYNELFRCMAEQRTEIESMQHNFEKEATTSTSIDTNKATSIDVKPQTSQIPAEPESLAEKKDEWEIAYINTRINDVYNPLKNNVDWLSTRIDLLQQELDTIRMNDPQPDISIDISNIASIDISNIASIDTRFAEIEDRRTLVSLMIHDFQEEDSTSIDRIRKTSIDRIRKTSLDGRKPTEHLPYTTDAVDQITSKLYKAINTMEDRLENWCDDINFPFDVKISGLGSQAEWL</sequence>